<name>A0A6E8VE55_ANOCL</name>
<accession>A0A6E8VE55</accession>
<dbReference type="Proteomes" id="UP001105220">
    <property type="component" value="Unplaced"/>
</dbReference>
<dbReference type="EnsemblMetazoa" id="ACON000628-RA">
    <property type="protein sequence ID" value="ACON000628-PA"/>
    <property type="gene ID" value="ACON000628"/>
</dbReference>
<evidence type="ECO:0000259" key="1">
    <source>
        <dbReference type="PROSITE" id="PS50304"/>
    </source>
</evidence>
<sequence length="236" mass="26402">MMQNESTAAMTSDAGGLASKGKIAAHYPYQMRIEPRAEGFLADIVFCCICQPALYIRPFVTEFAQQVDWLHQNVQAVAASQMQAAGEQEQAVMFVAGAPCLARYSEDGTYYRAIIEKVDDVQDAVHVLYVDYLSREILPKRDICECPLELRLIPLTYACVRLAGVQPNATRPIAEVFGRLQELLAAASFYVRFIQRPDVEESTSLPEVELFTAKDCQTLAYQTLIDEQYLVADTNQ</sequence>
<dbReference type="InterPro" id="IPR035437">
    <property type="entry name" value="SNase_OB-fold_sf"/>
</dbReference>
<dbReference type="PANTHER" id="PTHR16442:SF1">
    <property type="entry name" value="RING FINGER PROTEIN 17"/>
    <property type="match status" value="1"/>
</dbReference>
<feature type="domain" description="Tudor" evidence="1">
    <location>
        <begin position="93"/>
        <end position="153"/>
    </location>
</feature>
<evidence type="ECO:0000313" key="2">
    <source>
        <dbReference type="EnsemblMetazoa" id="ACON000628-PA"/>
    </source>
</evidence>
<dbReference type="Gene3D" id="2.40.50.90">
    <property type="match status" value="1"/>
</dbReference>
<dbReference type="PANTHER" id="PTHR16442">
    <property type="entry name" value="RING FINGER PROTEIN 17"/>
    <property type="match status" value="1"/>
</dbReference>
<evidence type="ECO:0000313" key="3">
    <source>
        <dbReference type="Proteomes" id="UP001105220"/>
    </source>
</evidence>
<dbReference type="Pfam" id="PF00567">
    <property type="entry name" value="TUDOR"/>
    <property type="match status" value="1"/>
</dbReference>
<dbReference type="PROSITE" id="PS50304">
    <property type="entry name" value="TUDOR"/>
    <property type="match status" value="1"/>
</dbReference>
<dbReference type="VEuPathDB" id="VectorBase:ACON2_043317"/>
<dbReference type="GO" id="GO:0005737">
    <property type="term" value="C:cytoplasm"/>
    <property type="evidence" value="ECO:0007669"/>
    <property type="project" value="UniProtKB-ARBA"/>
</dbReference>
<dbReference type="Gene3D" id="2.30.30.140">
    <property type="match status" value="1"/>
</dbReference>
<proteinExistence type="predicted"/>
<keyword evidence="3" id="KW-1185">Reference proteome</keyword>
<dbReference type="SMART" id="SM00333">
    <property type="entry name" value="TUDOR"/>
    <property type="match status" value="1"/>
</dbReference>
<dbReference type="SUPFAM" id="SSF63748">
    <property type="entry name" value="Tudor/PWWP/MBT"/>
    <property type="match status" value="1"/>
</dbReference>
<dbReference type="VEuPathDB" id="VectorBase:ACON000628"/>
<organism evidence="2 3">
    <name type="scientific">Anopheles coluzzii</name>
    <name type="common">African malaria mosquito</name>
    <dbReference type="NCBI Taxonomy" id="1518534"/>
    <lineage>
        <taxon>Eukaryota</taxon>
        <taxon>Metazoa</taxon>
        <taxon>Ecdysozoa</taxon>
        <taxon>Arthropoda</taxon>
        <taxon>Hexapoda</taxon>
        <taxon>Insecta</taxon>
        <taxon>Pterygota</taxon>
        <taxon>Neoptera</taxon>
        <taxon>Endopterygota</taxon>
        <taxon>Diptera</taxon>
        <taxon>Nematocera</taxon>
        <taxon>Culicoidea</taxon>
        <taxon>Culicidae</taxon>
        <taxon>Anophelinae</taxon>
        <taxon>Anopheles</taxon>
    </lineage>
</organism>
<reference evidence="2" key="2">
    <citation type="submission" date="2020-05" db="UniProtKB">
        <authorList>
            <consortium name="EnsemblMetazoa"/>
        </authorList>
    </citation>
    <scope>IDENTIFICATION</scope>
    <source>
        <strain evidence="2">Ngousso</strain>
    </source>
</reference>
<protein>
    <submittedName>
        <fullName evidence="2">Tudor domain-containing protein</fullName>
    </submittedName>
</protein>
<dbReference type="VEuPathDB" id="VectorBase:ACMO_013637"/>
<dbReference type="InterPro" id="IPR002999">
    <property type="entry name" value="Tudor"/>
</dbReference>
<dbReference type="AlphaFoldDB" id="A0A6E8VE55"/>
<reference key="1">
    <citation type="journal article" date="2019" name="Genes (Basel)">
        <title>A High-Quality De novo Genome Assembly from a Single Mosquito Using PacBio Sequencing.</title>
        <authorList>
            <person name="Kingan S.B."/>
            <person name="Heaton H."/>
            <person name="Cudini J."/>
            <person name="Lambert C.C."/>
            <person name="Baybayan P."/>
            <person name="Galvin B.D."/>
            <person name="Durbin R."/>
            <person name="Korlach J."/>
            <person name="Lawniczak M.K.N."/>
        </authorList>
    </citation>
    <scope>NUCLEOTIDE SEQUENCE [LARGE SCALE GENOMIC DNA]</scope>
    <source>
        <strain>Mali-NIH</strain>
    </source>
</reference>